<keyword evidence="2" id="KW-0732">Signal</keyword>
<dbReference type="Pfam" id="PF16980">
    <property type="entry name" value="CitMHS_2"/>
    <property type="match status" value="1"/>
</dbReference>
<evidence type="ECO:0000313" key="4">
    <source>
        <dbReference type="Proteomes" id="UP000316238"/>
    </source>
</evidence>
<evidence type="ECO:0000256" key="1">
    <source>
        <dbReference type="SAM" id="Phobius"/>
    </source>
</evidence>
<gene>
    <name evidence="3" type="ORF">CDV28_1563</name>
</gene>
<keyword evidence="1" id="KW-0472">Membrane</keyword>
<dbReference type="AlphaFoldDB" id="A0A521FYV8"/>
<reference evidence="3" key="1">
    <citation type="submission" date="2017-07" db="EMBL/GenBank/DDBJ databases">
        <title>The cable genome - Insights into the physiology and evolution of filamentous bacteria capable of sulfide oxidation via long distance electron transfer.</title>
        <authorList>
            <person name="Thorup C."/>
            <person name="Bjerg J.T."/>
            <person name="Schreiber L."/>
            <person name="Nielsen L.P."/>
            <person name="Kjeldsen K.U."/>
            <person name="Boesen T."/>
            <person name="Boggild A."/>
            <person name="Meysman F."/>
            <person name="Geelhoed J."/>
            <person name="Schramm A."/>
        </authorList>
    </citation>
    <scope>NUCLEOTIDE SEQUENCE [LARGE SCALE GENOMIC DNA]</scope>
    <source>
        <strain evidence="3">GS</strain>
    </source>
</reference>
<keyword evidence="4" id="KW-1185">Reference proteome</keyword>
<name>A0A521FYV8_9BACT</name>
<dbReference type="EMBL" id="NQJD01000056">
    <property type="protein sequence ID" value="TAA73831.1"/>
    <property type="molecule type" value="Genomic_DNA"/>
</dbReference>
<sequence length="471" mass="51368">MKKRFIRFSGSLLTASALLLCFPVLALASEGAGINISPLWIFPFASLLLCIAVLPLAAHHWWESNRNRALVSGFFALIFATYMLVSFGHAGWVSLLHAVLYEYLPFIVLLAALFVISGGIYIKGSLAGTPLSNSMFLIIGAVFASLIGTTGASMVLIRPLLRANQARERKVHLVVFFIFVVSNCGGLLTPLGDPPLFLGFLKGVPFSWTFQLWKEWLLVNGLLIVIGNIVDQYMLDREEKERKGSQLEQVLEHEPLGIVGWHNFLFLAGIVLVILGKGQGWGGEWPLGVQEALMTALTLAAYFTTKKDIRAANSFTFAPIIEVAVLFFGIFITMIAPLTVLNVHGKELGLNEPWQFFWATGLLSSFLDNAPTYLTFAATAAGSMGVSVESQKYLAEFLATGGAKATDILVAISCGAVFMGANTYIGNGPNFMVKAIAEENKVKMPSFFGYMAWSGAILIPIFVVVTLVFFR</sequence>
<feature type="transmembrane region" description="Helical" evidence="1">
    <location>
        <begin position="217"/>
        <end position="235"/>
    </location>
</feature>
<feature type="transmembrane region" description="Helical" evidence="1">
    <location>
        <begin position="69"/>
        <end position="91"/>
    </location>
</feature>
<feature type="transmembrane region" description="Helical" evidence="1">
    <location>
        <begin position="317"/>
        <end position="340"/>
    </location>
</feature>
<feature type="transmembrane region" description="Helical" evidence="1">
    <location>
        <begin position="287"/>
        <end position="305"/>
    </location>
</feature>
<feature type="transmembrane region" description="Helical" evidence="1">
    <location>
        <begin position="256"/>
        <end position="275"/>
    </location>
</feature>
<feature type="transmembrane region" description="Helical" evidence="1">
    <location>
        <begin position="38"/>
        <end position="57"/>
    </location>
</feature>
<feature type="transmembrane region" description="Helical" evidence="1">
    <location>
        <begin position="169"/>
        <end position="188"/>
    </location>
</feature>
<feature type="signal peptide" evidence="2">
    <location>
        <begin position="1"/>
        <end position="28"/>
    </location>
</feature>
<evidence type="ECO:0000256" key="2">
    <source>
        <dbReference type="SAM" id="SignalP"/>
    </source>
</evidence>
<feature type="chain" id="PRO_5021745340" evidence="2">
    <location>
        <begin position="29"/>
        <end position="471"/>
    </location>
</feature>
<feature type="transmembrane region" description="Helical" evidence="1">
    <location>
        <begin position="447"/>
        <end position="470"/>
    </location>
</feature>
<feature type="transmembrane region" description="Helical" evidence="1">
    <location>
        <begin position="408"/>
        <end position="427"/>
    </location>
</feature>
<organism evidence="3 4">
    <name type="scientific">Candidatus Electronema aureum</name>
    <dbReference type="NCBI Taxonomy" id="2005002"/>
    <lineage>
        <taxon>Bacteria</taxon>
        <taxon>Pseudomonadati</taxon>
        <taxon>Thermodesulfobacteriota</taxon>
        <taxon>Desulfobulbia</taxon>
        <taxon>Desulfobulbales</taxon>
        <taxon>Desulfobulbaceae</taxon>
        <taxon>Candidatus Electronema</taxon>
    </lineage>
</organism>
<dbReference type="Proteomes" id="UP000316238">
    <property type="component" value="Unassembled WGS sequence"/>
</dbReference>
<keyword evidence="1" id="KW-1133">Transmembrane helix</keyword>
<proteinExistence type="predicted"/>
<feature type="transmembrane region" description="Helical" evidence="1">
    <location>
        <begin position="103"/>
        <end position="122"/>
    </location>
</feature>
<keyword evidence="1" id="KW-0812">Transmembrane</keyword>
<comment type="caution">
    <text evidence="3">The sequence shown here is derived from an EMBL/GenBank/DDBJ whole genome shotgun (WGS) entry which is preliminary data.</text>
</comment>
<dbReference type="InterPro" id="IPR031566">
    <property type="entry name" value="CitMHS_2"/>
</dbReference>
<evidence type="ECO:0000313" key="3">
    <source>
        <dbReference type="EMBL" id="TAA73831.1"/>
    </source>
</evidence>
<accession>A0A521FYV8</accession>
<protein>
    <submittedName>
        <fullName evidence="3">Transporter, UIT6 family</fullName>
    </submittedName>
</protein>
<feature type="transmembrane region" description="Helical" evidence="1">
    <location>
        <begin position="134"/>
        <end position="157"/>
    </location>
</feature>